<evidence type="ECO:0000256" key="13">
    <source>
        <dbReference type="ARBA" id="ARBA00023027"/>
    </source>
</evidence>
<name>A0A8H6E5Y4_PETAA</name>
<gene>
    <name evidence="19" type="ORF">ETB97_001289</name>
</gene>
<keyword evidence="11" id="KW-0560">Oxidoreductase</keyword>
<evidence type="ECO:0000256" key="3">
    <source>
        <dbReference type="ARBA" id="ARBA00006105"/>
    </source>
</evidence>
<dbReference type="AlphaFoldDB" id="A0A8H6E5Y4"/>
<protein>
    <recommendedName>
        <fullName evidence="21">Cytochrome b5 reductase</fullName>
    </recommendedName>
</protein>
<evidence type="ECO:0000256" key="10">
    <source>
        <dbReference type="ARBA" id="ARBA00022989"/>
    </source>
</evidence>
<keyword evidence="20" id="KW-1185">Reference proteome</keyword>
<evidence type="ECO:0000256" key="15">
    <source>
        <dbReference type="PIRSR" id="PIRSR601834-1"/>
    </source>
</evidence>
<evidence type="ECO:0000256" key="9">
    <source>
        <dbReference type="ARBA" id="ARBA00022827"/>
    </source>
</evidence>
<dbReference type="SUPFAM" id="SSF52343">
    <property type="entry name" value="Ferredoxin reductase-like, C-terminal NADP-linked domain"/>
    <property type="match status" value="1"/>
</dbReference>
<keyword evidence="7 16" id="KW-0479">Metal-binding</keyword>
<evidence type="ECO:0000256" key="2">
    <source>
        <dbReference type="ARBA" id="ARBA00004572"/>
    </source>
</evidence>
<dbReference type="PROSITE" id="PS51384">
    <property type="entry name" value="FAD_FR"/>
    <property type="match status" value="1"/>
</dbReference>
<dbReference type="InterPro" id="IPR001433">
    <property type="entry name" value="OxRdtase_FAD/NAD-bd"/>
</dbReference>
<evidence type="ECO:0008006" key="21">
    <source>
        <dbReference type="Google" id="ProtNLM"/>
    </source>
</evidence>
<dbReference type="InterPro" id="IPR018506">
    <property type="entry name" value="Cyt_B5_heme-BS"/>
</dbReference>
<dbReference type="PANTHER" id="PTHR19370:SF178">
    <property type="entry name" value="CYTOCHROME-B5 REDUCTASE"/>
    <property type="match status" value="1"/>
</dbReference>
<feature type="domain" description="Cytochrome b5 heme-binding" evidence="17">
    <location>
        <begin position="6"/>
        <end position="82"/>
    </location>
</feature>
<dbReference type="GO" id="GO:0016491">
    <property type="term" value="F:oxidoreductase activity"/>
    <property type="evidence" value="ECO:0007669"/>
    <property type="project" value="UniProtKB-KW"/>
</dbReference>
<feature type="binding site" evidence="15">
    <location>
        <position position="299"/>
    </location>
    <ligand>
        <name>FAD</name>
        <dbReference type="ChEBI" id="CHEBI:57692"/>
    </ligand>
</feature>
<keyword evidence="10" id="KW-1133">Transmembrane helix</keyword>
<evidence type="ECO:0000256" key="6">
    <source>
        <dbReference type="ARBA" id="ARBA00022692"/>
    </source>
</evidence>
<evidence type="ECO:0000256" key="1">
    <source>
        <dbReference type="ARBA" id="ARBA00001974"/>
    </source>
</evidence>
<dbReference type="Gene3D" id="3.10.120.10">
    <property type="entry name" value="Cytochrome b5-like heme/steroid binding domain"/>
    <property type="match status" value="1"/>
</dbReference>
<dbReference type="PROSITE" id="PS00191">
    <property type="entry name" value="CYTOCHROME_B5_1"/>
    <property type="match status" value="1"/>
</dbReference>
<evidence type="ECO:0000313" key="19">
    <source>
        <dbReference type="EMBL" id="KAF5860656.1"/>
    </source>
</evidence>
<dbReference type="Proteomes" id="UP000541154">
    <property type="component" value="Unassembled WGS sequence"/>
</dbReference>
<keyword evidence="12 16" id="KW-0408">Iron</keyword>
<dbReference type="SUPFAM" id="SSF63380">
    <property type="entry name" value="Riboflavin synthase domain-like"/>
    <property type="match status" value="1"/>
</dbReference>
<evidence type="ECO:0000256" key="11">
    <source>
        <dbReference type="ARBA" id="ARBA00023002"/>
    </source>
</evidence>
<dbReference type="GO" id="GO:0005783">
    <property type="term" value="C:endoplasmic reticulum"/>
    <property type="evidence" value="ECO:0007669"/>
    <property type="project" value="TreeGrafter"/>
</dbReference>
<dbReference type="PRINTS" id="PR00406">
    <property type="entry name" value="CYTB5RDTASE"/>
</dbReference>
<dbReference type="InterPro" id="IPR001199">
    <property type="entry name" value="Cyt_B5-like_heme/steroid-bd"/>
</dbReference>
<dbReference type="GO" id="GO:0020037">
    <property type="term" value="F:heme binding"/>
    <property type="evidence" value="ECO:0007669"/>
    <property type="project" value="UniProtKB-UniRule"/>
</dbReference>
<evidence type="ECO:0000313" key="20">
    <source>
        <dbReference type="Proteomes" id="UP000541154"/>
    </source>
</evidence>
<dbReference type="PROSITE" id="PS50255">
    <property type="entry name" value="CYTOCHROME_B5_2"/>
    <property type="match status" value="1"/>
</dbReference>
<evidence type="ECO:0000256" key="16">
    <source>
        <dbReference type="RuleBase" id="RU362121"/>
    </source>
</evidence>
<dbReference type="FunFam" id="3.40.50.80:FF:000019">
    <property type="entry name" value="NADH-cytochrome b5 reductase"/>
    <property type="match status" value="1"/>
</dbReference>
<evidence type="ECO:0000256" key="5">
    <source>
        <dbReference type="ARBA" id="ARBA00022630"/>
    </source>
</evidence>
<dbReference type="Gene3D" id="3.40.50.80">
    <property type="entry name" value="Nucleotide-binding domain of ferredoxin-NADP reductase (FNR) module"/>
    <property type="match status" value="1"/>
</dbReference>
<dbReference type="Pfam" id="PF00173">
    <property type="entry name" value="Cyt-b5"/>
    <property type="match status" value="1"/>
</dbReference>
<keyword evidence="8" id="KW-1000">Mitochondrion outer membrane</keyword>
<dbReference type="EMBL" id="SPNV01000123">
    <property type="protein sequence ID" value="KAF5860656.1"/>
    <property type="molecule type" value="Genomic_DNA"/>
</dbReference>
<accession>A0A8H6E5Y4</accession>
<keyword evidence="13" id="KW-0520">NAD</keyword>
<dbReference type="InterPro" id="IPR036400">
    <property type="entry name" value="Cyt_B5-like_heme/steroid_sf"/>
</dbReference>
<evidence type="ECO:0000256" key="7">
    <source>
        <dbReference type="ARBA" id="ARBA00022723"/>
    </source>
</evidence>
<evidence type="ECO:0000256" key="12">
    <source>
        <dbReference type="ARBA" id="ARBA00023004"/>
    </source>
</evidence>
<feature type="binding site" evidence="15">
    <location>
        <position position="301"/>
    </location>
    <ligand>
        <name>FAD</name>
        <dbReference type="ChEBI" id="CHEBI:57692"/>
    </ligand>
</feature>
<proteinExistence type="inferred from homology"/>
<comment type="caution">
    <text evidence="19">The sequence shown here is derived from an EMBL/GenBank/DDBJ whole genome shotgun (WGS) entry which is preliminary data.</text>
</comment>
<dbReference type="InterPro" id="IPR001709">
    <property type="entry name" value="Flavoprot_Pyr_Nucl_cyt_Rdtase"/>
</dbReference>
<keyword evidence="6" id="KW-0812">Transmembrane</keyword>
<dbReference type="InterPro" id="IPR039261">
    <property type="entry name" value="FNR_nucleotide-bd"/>
</dbReference>
<keyword evidence="5 15" id="KW-0285">Flavoprotein</keyword>
<reference evidence="19 20" key="1">
    <citation type="submission" date="2019-04" db="EMBL/GenBank/DDBJ databases">
        <title>Aspergillus burnettii sp. nov., novel species from soil in southeast Queensland.</title>
        <authorList>
            <person name="Gilchrist C.L.M."/>
            <person name="Pitt J.I."/>
            <person name="Lange L."/>
            <person name="Lacey H.J."/>
            <person name="Vuong D."/>
            <person name="Midgley D.J."/>
            <person name="Greenfield P."/>
            <person name="Bradbury M."/>
            <person name="Lacey E."/>
            <person name="Busk P.K."/>
            <person name="Pilgaard B."/>
            <person name="Chooi Y.H."/>
            <person name="Piggott A.M."/>
        </authorList>
    </citation>
    <scope>NUCLEOTIDE SEQUENCE [LARGE SCALE GENOMIC DNA]</scope>
    <source>
        <strain evidence="19 20">FRR 5400</strain>
    </source>
</reference>
<dbReference type="InterPro" id="IPR008333">
    <property type="entry name" value="Cbr1-like_FAD-bd_dom"/>
</dbReference>
<dbReference type="CDD" id="cd06183">
    <property type="entry name" value="cyt_b5_reduct_like"/>
    <property type="match status" value="1"/>
</dbReference>
<keyword evidence="14" id="KW-0472">Membrane</keyword>
<dbReference type="Pfam" id="PF00175">
    <property type="entry name" value="NAD_binding_1"/>
    <property type="match status" value="1"/>
</dbReference>
<dbReference type="PRINTS" id="PR00371">
    <property type="entry name" value="FPNCR"/>
</dbReference>
<evidence type="ECO:0000256" key="8">
    <source>
        <dbReference type="ARBA" id="ARBA00022787"/>
    </source>
</evidence>
<dbReference type="Gene3D" id="2.40.30.10">
    <property type="entry name" value="Translation factors"/>
    <property type="match status" value="1"/>
</dbReference>
<comment type="subcellular location">
    <subcellularLocation>
        <location evidence="2">Mitochondrion outer membrane</location>
        <topology evidence="2">Single-pass membrane protein</topology>
    </subcellularLocation>
</comment>
<comment type="similarity">
    <text evidence="3">Belongs to the flavoprotein pyridine nucleotide cytochrome reductase family.</text>
</comment>
<comment type="similarity">
    <text evidence="16">Belongs to the cytochrome b5 family.</text>
</comment>
<dbReference type="GO" id="GO:0046872">
    <property type="term" value="F:metal ion binding"/>
    <property type="evidence" value="ECO:0007669"/>
    <property type="project" value="UniProtKB-UniRule"/>
</dbReference>
<feature type="domain" description="FAD-binding FR-type" evidence="18">
    <location>
        <begin position="230"/>
        <end position="334"/>
    </location>
</feature>
<dbReference type="FunFam" id="3.10.120.10:FF:000002">
    <property type="entry name" value="Cytochrome b5 type B"/>
    <property type="match status" value="1"/>
</dbReference>
<dbReference type="InterPro" id="IPR017938">
    <property type="entry name" value="Riboflavin_synthase-like_b-brl"/>
</dbReference>
<dbReference type="PANTHER" id="PTHR19370">
    <property type="entry name" value="NADH-CYTOCHROME B5 REDUCTASE"/>
    <property type="match status" value="1"/>
</dbReference>
<keyword evidence="8" id="KW-0496">Mitochondrion</keyword>
<evidence type="ECO:0000259" key="18">
    <source>
        <dbReference type="PROSITE" id="PS51384"/>
    </source>
</evidence>
<dbReference type="SMART" id="SM01117">
    <property type="entry name" value="Cyt-b5"/>
    <property type="match status" value="1"/>
</dbReference>
<feature type="binding site" evidence="15">
    <location>
        <position position="284"/>
    </location>
    <ligand>
        <name>FAD</name>
        <dbReference type="ChEBI" id="CHEBI:57692"/>
    </ligand>
</feature>
<dbReference type="SUPFAM" id="SSF55856">
    <property type="entry name" value="Cytochrome b5-like heme/steroid binding domain"/>
    <property type="match status" value="1"/>
</dbReference>
<dbReference type="InterPro" id="IPR001834">
    <property type="entry name" value="CBR-like"/>
</dbReference>
<sequence length="474" mass="51643">MQILAMQEFTLEDVAAHKSRDNLWVAIHGKVYDITKYVRDHPGGADVLIDVAGTDATAAYEDVGHSEDADEILGTYLVGTVKDAQDFKRPKAVRLVQQTPAKPVAKDIKKPVSVIKALTIATGSLGGSFLLYLSSRSPIALREILTKLPQSSLKHLPEIHVPSGGILRGGFSSGFVAATAVCATLGSIIGIKLSKFTHIESGFTRYPPRIKSRSLKRPNPHLAKGFLEPKDYKSLPLIRKDQLAPNVYRFVFQLPGPRDVIGLPIGQHVAIKANINGVAVSRSYTPTSNNLDLGRLELVIKCYPDGVLTGQYLANLQVGAKVQFRGPKGAMKYHSGLCKKIGMIAGGTGITPMYQLIRAICEDDTDTTEVSLIYANRSEEDILLRSELEAFARRYPKNFKIWYMLDHPPKNWAYGKGYVTPEVMAARLPEPASDTKIMLCGPPGMVNASKKALVAAGFQAPGAVAKMTDQIFSF</sequence>
<evidence type="ECO:0000256" key="14">
    <source>
        <dbReference type="ARBA" id="ARBA00023136"/>
    </source>
</evidence>
<organism evidence="19 20">
    <name type="scientific">Petromyces alliaceus</name>
    <name type="common">Aspergillus alliaceus</name>
    <dbReference type="NCBI Taxonomy" id="209559"/>
    <lineage>
        <taxon>Eukaryota</taxon>
        <taxon>Fungi</taxon>
        <taxon>Dikarya</taxon>
        <taxon>Ascomycota</taxon>
        <taxon>Pezizomycotina</taxon>
        <taxon>Eurotiomycetes</taxon>
        <taxon>Eurotiomycetidae</taxon>
        <taxon>Eurotiales</taxon>
        <taxon>Aspergillaceae</taxon>
        <taxon>Aspergillus</taxon>
        <taxon>Aspergillus subgen. Circumdati</taxon>
    </lineage>
</organism>
<dbReference type="InterPro" id="IPR017927">
    <property type="entry name" value="FAD-bd_FR_type"/>
</dbReference>
<keyword evidence="4 16" id="KW-0349">Heme</keyword>
<evidence type="ECO:0000259" key="17">
    <source>
        <dbReference type="PROSITE" id="PS50255"/>
    </source>
</evidence>
<keyword evidence="9 15" id="KW-0274">FAD</keyword>
<feature type="binding site" evidence="15">
    <location>
        <position position="351"/>
    </location>
    <ligand>
        <name>FAD</name>
        <dbReference type="ChEBI" id="CHEBI:57692"/>
    </ligand>
</feature>
<comment type="cofactor">
    <cofactor evidence="1 15">
        <name>FAD</name>
        <dbReference type="ChEBI" id="CHEBI:57692"/>
    </cofactor>
</comment>
<dbReference type="GO" id="GO:0005741">
    <property type="term" value="C:mitochondrial outer membrane"/>
    <property type="evidence" value="ECO:0007669"/>
    <property type="project" value="UniProtKB-SubCell"/>
</dbReference>
<evidence type="ECO:0000256" key="4">
    <source>
        <dbReference type="ARBA" id="ARBA00022617"/>
    </source>
</evidence>
<dbReference type="PRINTS" id="PR00363">
    <property type="entry name" value="CYTOCHROMEB5"/>
</dbReference>
<feature type="binding site" evidence="15">
    <location>
        <position position="282"/>
    </location>
    <ligand>
        <name>FAD</name>
        <dbReference type="ChEBI" id="CHEBI:57692"/>
    </ligand>
</feature>
<dbReference type="Pfam" id="PF00970">
    <property type="entry name" value="FAD_binding_6"/>
    <property type="match status" value="1"/>
</dbReference>